<accession>A0A9X2DUG6</accession>
<dbReference type="Gene3D" id="3.40.30.10">
    <property type="entry name" value="Glutaredoxin"/>
    <property type="match status" value="1"/>
</dbReference>
<dbReference type="GO" id="GO:0016491">
    <property type="term" value="F:oxidoreductase activity"/>
    <property type="evidence" value="ECO:0007669"/>
    <property type="project" value="InterPro"/>
</dbReference>
<evidence type="ECO:0000313" key="3">
    <source>
        <dbReference type="EMBL" id="MCM3716613.1"/>
    </source>
</evidence>
<sequence length="100" mass="11567">MQENLALFEDLDADLYAISADTPSNSMALKEAGEFTYSFLSDESLSVLDYVHMKDEEHQMSYRGVSILDENGEYLFHHINDHWGEQIEETAQLIYDQLNE</sequence>
<dbReference type="InterPro" id="IPR000866">
    <property type="entry name" value="AhpC/TSA"/>
</dbReference>
<dbReference type="AlphaFoldDB" id="A0A9X2DUG6"/>
<proteinExistence type="predicted"/>
<keyword evidence="4" id="KW-1185">Reference proteome</keyword>
<name>A0A9X2DUG6_9BACI</name>
<comment type="caution">
    <text evidence="3">The sequence shown here is derived from an EMBL/GenBank/DDBJ whole genome shotgun (WGS) entry which is preliminary data.</text>
</comment>
<dbReference type="EMBL" id="JAMBOL010000046">
    <property type="protein sequence ID" value="MCM3716613.1"/>
    <property type="molecule type" value="Genomic_DNA"/>
</dbReference>
<dbReference type="GO" id="GO:0016209">
    <property type="term" value="F:antioxidant activity"/>
    <property type="evidence" value="ECO:0007669"/>
    <property type="project" value="InterPro"/>
</dbReference>
<evidence type="ECO:0000313" key="4">
    <source>
        <dbReference type="Proteomes" id="UP001139179"/>
    </source>
</evidence>
<feature type="domain" description="Alkyl hydroperoxide reductase subunit C/ Thiol specific antioxidant" evidence="2">
    <location>
        <begin position="1"/>
        <end position="72"/>
    </location>
</feature>
<organism evidence="3 4">
    <name type="scientific">Halalkalibacter oceani</name>
    <dbReference type="NCBI Taxonomy" id="1653776"/>
    <lineage>
        <taxon>Bacteria</taxon>
        <taxon>Bacillati</taxon>
        <taxon>Bacillota</taxon>
        <taxon>Bacilli</taxon>
        <taxon>Bacillales</taxon>
        <taxon>Bacillaceae</taxon>
        <taxon>Halalkalibacter</taxon>
    </lineage>
</organism>
<dbReference type="InterPro" id="IPR036249">
    <property type="entry name" value="Thioredoxin-like_sf"/>
</dbReference>
<dbReference type="SUPFAM" id="SSF52833">
    <property type="entry name" value="Thioredoxin-like"/>
    <property type="match status" value="1"/>
</dbReference>
<dbReference type="Pfam" id="PF00578">
    <property type="entry name" value="AhpC-TSA"/>
    <property type="match status" value="1"/>
</dbReference>
<evidence type="ECO:0000256" key="1">
    <source>
        <dbReference type="ARBA" id="ARBA00023157"/>
    </source>
</evidence>
<evidence type="ECO:0000259" key="2">
    <source>
        <dbReference type="Pfam" id="PF00578"/>
    </source>
</evidence>
<gene>
    <name evidence="3" type="ORF">M3202_21460</name>
</gene>
<dbReference type="Proteomes" id="UP001139179">
    <property type="component" value="Unassembled WGS sequence"/>
</dbReference>
<reference evidence="3" key="1">
    <citation type="submission" date="2022-05" db="EMBL/GenBank/DDBJ databases">
        <title>Comparative Genomics of Spacecraft Associated Microbes.</title>
        <authorList>
            <person name="Tran M.T."/>
            <person name="Wright A."/>
            <person name="Seuylemezian A."/>
            <person name="Eisen J."/>
            <person name="Coil D."/>
        </authorList>
    </citation>
    <scope>NUCLEOTIDE SEQUENCE</scope>
    <source>
        <strain evidence="3">214.1.1</strain>
    </source>
</reference>
<protein>
    <submittedName>
        <fullName evidence="3">Peroxiredoxin family protein</fullName>
    </submittedName>
</protein>
<keyword evidence="1" id="KW-1015">Disulfide bond</keyword>